<feature type="region of interest" description="Disordered" evidence="5">
    <location>
        <begin position="690"/>
        <end position="719"/>
    </location>
</feature>
<dbReference type="Gene3D" id="1.20.1740.10">
    <property type="entry name" value="Amino acid/polyamine transporter I"/>
    <property type="match status" value="1"/>
</dbReference>
<dbReference type="KEGG" id="shun:DWB77_01967"/>
<comment type="subcellular location">
    <subcellularLocation>
        <location evidence="1">Membrane</location>
        <topology evidence="1">Multi-pass membrane protein</topology>
    </subcellularLocation>
</comment>
<accession>A0A387H932</accession>
<evidence type="ECO:0000256" key="2">
    <source>
        <dbReference type="ARBA" id="ARBA00022692"/>
    </source>
</evidence>
<dbReference type="Proteomes" id="UP000271554">
    <property type="component" value="Chromosome"/>
</dbReference>
<keyword evidence="4" id="KW-0472">Membrane</keyword>
<protein>
    <submittedName>
        <fullName evidence="6">Low affinity potassium transport system protein kup</fullName>
    </submittedName>
</protein>
<evidence type="ECO:0000256" key="4">
    <source>
        <dbReference type="ARBA" id="ARBA00023136"/>
    </source>
</evidence>
<dbReference type="GO" id="GO:0016020">
    <property type="term" value="C:membrane"/>
    <property type="evidence" value="ECO:0007669"/>
    <property type="project" value="UniProtKB-SubCell"/>
</dbReference>
<dbReference type="PANTHER" id="PTHR47704">
    <property type="entry name" value="POTASSIUM TRANSPORTER KIMA"/>
    <property type="match status" value="1"/>
</dbReference>
<evidence type="ECO:0000256" key="1">
    <source>
        <dbReference type="ARBA" id="ARBA00004141"/>
    </source>
</evidence>
<name>A0A387H932_9ACTN</name>
<evidence type="ECO:0000313" key="6">
    <source>
        <dbReference type="EMBL" id="AYG79849.1"/>
    </source>
</evidence>
<dbReference type="InterPro" id="IPR002293">
    <property type="entry name" value="AA/rel_permease1"/>
</dbReference>
<evidence type="ECO:0000256" key="3">
    <source>
        <dbReference type="ARBA" id="ARBA00022989"/>
    </source>
</evidence>
<dbReference type="AlphaFoldDB" id="A0A387H932"/>
<sequence length="719" mass="77653">MSLCGPPEVALTQCPSGPRRQGEAGGPYPDTALTILCVSKLTDVPKRILIGRALRSDKLGETLLPKRIALPVFASDPLSSVAYAPGEVLLVLSVAGVSAYHFSPWIAVAVVVLMFTVVASYRQNVHAYPSGGGDYEVANTNLGPKAGLTVASALLVDYVLTVAVSIASGIENLGSAIPFIVEHKVLCAVAVIVLLTLLNLRGMKESGKLFAIPTYVFVAGVFLMIAWGAFRGLILDETMKAPTADYTIKAEHQGLAGFALVFLLLRAFSSGCAALTGVEAISNGVPAFRKPKSKNAATTLALMGGLAVTMFCGIIALAMSTHVRMAEKPGEDLLHNGSPLGSGYVQNPVISQVAEAVFGHGSFLFVVLAAATALVLFLAANTAYNGFPLLGSILAQDRYLPRQLHTRGDRLAFSNGIVLLAGAAVLLVVIYGADSTRLIQLYIVGVFVSFTLSQTGMVRHWNRHLATETDPAKRRRMVRSRAINAFGAFFTGLVLVVVLATKFTHGAWVALLGMVIFYGTMTAIRKHYDRVAAEIAAPDEPSDDSLRPSRVHSIVLVSKVHRPTLRALAYAKLMRSDQLEALSISVDPAETKALKEEWERRGINVPLKILDSPYREITRPIIEYVRGLRRESPRDAISVFIPEYVVGHWYEHLLHNQSALRLKGRLLFTPGVMVTSVPYQLESSEAAKKRARRRADWNAPGSVRRGPVAHRPKEPSNKS</sequence>
<organism evidence="6 7">
    <name type="scientific">Streptomyces hundungensis</name>
    <dbReference type="NCBI Taxonomy" id="1077946"/>
    <lineage>
        <taxon>Bacteria</taxon>
        <taxon>Bacillati</taxon>
        <taxon>Actinomycetota</taxon>
        <taxon>Actinomycetes</taxon>
        <taxon>Kitasatosporales</taxon>
        <taxon>Streptomycetaceae</taxon>
        <taxon>Streptomyces</taxon>
    </lineage>
</organism>
<reference evidence="6 7" key="1">
    <citation type="submission" date="2018-10" db="EMBL/GenBank/DDBJ databases">
        <title>Relationship between Morphology and Antimicrobial Activity in Streptomyces.</title>
        <authorList>
            <person name="Kang H.J."/>
            <person name="Kim S.B."/>
        </authorList>
    </citation>
    <scope>NUCLEOTIDE SEQUENCE [LARGE SCALE GENOMIC DNA]</scope>
    <source>
        <strain evidence="6 7">BH38</strain>
    </source>
</reference>
<gene>
    <name evidence="6" type="primary">kup</name>
    <name evidence="6" type="ORF">DWB77_01967</name>
</gene>
<dbReference type="Pfam" id="PF13520">
    <property type="entry name" value="AA_permease_2"/>
    <property type="match status" value="1"/>
</dbReference>
<dbReference type="InterPro" id="IPR053153">
    <property type="entry name" value="APC_K+_Transporter"/>
</dbReference>
<evidence type="ECO:0000313" key="7">
    <source>
        <dbReference type="Proteomes" id="UP000271554"/>
    </source>
</evidence>
<dbReference type="EMBL" id="CP032698">
    <property type="protein sequence ID" value="AYG79849.1"/>
    <property type="molecule type" value="Genomic_DNA"/>
</dbReference>
<evidence type="ECO:0000256" key="5">
    <source>
        <dbReference type="SAM" id="MobiDB-lite"/>
    </source>
</evidence>
<proteinExistence type="predicted"/>
<keyword evidence="3" id="KW-1133">Transmembrane helix</keyword>
<keyword evidence="7" id="KW-1185">Reference proteome</keyword>
<dbReference type="PANTHER" id="PTHR47704:SF1">
    <property type="entry name" value="POTASSIUM TRANSPORTER KIMA"/>
    <property type="match status" value="1"/>
</dbReference>
<dbReference type="GO" id="GO:0022857">
    <property type="term" value="F:transmembrane transporter activity"/>
    <property type="evidence" value="ECO:0007669"/>
    <property type="project" value="InterPro"/>
</dbReference>
<keyword evidence="2" id="KW-0812">Transmembrane</keyword>